<feature type="transmembrane region" description="Helical" evidence="2">
    <location>
        <begin position="86"/>
        <end position="108"/>
    </location>
</feature>
<dbReference type="PANTHER" id="PTHR37464">
    <property type="entry name" value="BLL2463 PROTEIN"/>
    <property type="match status" value="1"/>
</dbReference>
<feature type="transmembrane region" description="Helical" evidence="2">
    <location>
        <begin position="6"/>
        <end position="25"/>
    </location>
</feature>
<keyword evidence="2" id="KW-0812">Transmembrane</keyword>
<feature type="region of interest" description="Disordered" evidence="1">
    <location>
        <begin position="523"/>
        <end position="542"/>
    </location>
</feature>
<evidence type="ECO:0000313" key="4">
    <source>
        <dbReference type="EMBL" id="QDS93027.1"/>
    </source>
</evidence>
<dbReference type="InterPro" id="IPR024163">
    <property type="entry name" value="Aerotolerance_reg_N"/>
</dbReference>
<feature type="transmembrane region" description="Helical" evidence="2">
    <location>
        <begin position="56"/>
        <end position="74"/>
    </location>
</feature>
<feature type="domain" description="Aerotolerance regulator N-terminal" evidence="3">
    <location>
        <begin position="1"/>
        <end position="76"/>
    </location>
</feature>
<proteinExistence type="predicted"/>
<dbReference type="Gene3D" id="3.40.50.880">
    <property type="match status" value="1"/>
</dbReference>
<feature type="compositionally biased region" description="Low complexity" evidence="1">
    <location>
        <begin position="525"/>
        <end position="535"/>
    </location>
</feature>
<dbReference type="Pfam" id="PF07584">
    <property type="entry name" value="BatA"/>
    <property type="match status" value="1"/>
</dbReference>
<sequence length="844" mass="91320">MSFLNATLIFGALAAAIPIVLHLIAKKQPQRMLFPAVRFLSERVEVQRSKLRIRRWLLLALRAALLAILALALAQPQIHASAGGTWLTIAIAFLFGLALLALAATAISRQMTRSLVLGLTAAGLALLILAIGWSGFVWAGTAPVQALDSSPAAVAIVIDNSPRSGYLIENKTRLDKLKSTARWLVTRYPADSRITIMDRSARPASYSLDTAAAVRGIDKLDPLQNVQPLADRIEAAVRLVRSSELERKAVFVLSDLSEQSWFPSGKDDPETAESPLLRLLSEAPPVRLQILPVDFQRDGRESPPTTPPQNRRLGLPRLSDTSPPQQVSVPLQIVVTSEPDTPASEVRCEAQLYALDPTLPAVRDGQTVLPKLQTVDRTSVQLAGGESAEMILTLPPLPIGTHHGQIHLLGNDPLAIDDTRFFSLVVRPPAKLLIASSDTAAADHLEKLLNADFGPGDPRAEFVVQRTRGTKWTAAQLQAVDAVALLDPNPDQVSETDANSLLKWVSEGGSLFVALGGSSRGSLVTTEPSTAPTASSDEEAIVDDQRPPRRRLFPLKRIWRVPEPGTFLEIIRPDHPVMQELSAIPGGVPWAPFRIHRYWQLATDPSDSVLARYAGTSNGAVIERAFGSGRMILMTTPLAPSYQHPQADWNELSSAGSAWPSFLMLRQIFSYLGNRDEPGLNVQVGDAVALAVGVRDAESENQDASEDLRRLQMFSADSPPVPVPVTSGLATVGTTSNGGNYWLRGIQPAIGFSVNLSPEATNLKSIEPADLEALLGAENFDFISDAESIRESEGGGRDLRPLYSQAMLLVLGLFLFEQILANRFYRTGNSRPALSTRLRSSGAA</sequence>
<evidence type="ECO:0000256" key="2">
    <source>
        <dbReference type="SAM" id="Phobius"/>
    </source>
</evidence>
<reference evidence="4 5" key="1">
    <citation type="submission" date="2019-02" db="EMBL/GenBank/DDBJ databases">
        <title>Deep-cultivation of Planctomycetes and their phenomic and genomic characterization uncovers novel biology.</title>
        <authorList>
            <person name="Wiegand S."/>
            <person name="Jogler M."/>
            <person name="Boedeker C."/>
            <person name="Pinto D."/>
            <person name="Vollmers J."/>
            <person name="Rivas-Marin E."/>
            <person name="Kohn T."/>
            <person name="Peeters S.H."/>
            <person name="Heuer A."/>
            <person name="Rast P."/>
            <person name="Oberbeckmann S."/>
            <person name="Bunk B."/>
            <person name="Jeske O."/>
            <person name="Meyerdierks A."/>
            <person name="Storesund J.E."/>
            <person name="Kallscheuer N."/>
            <person name="Luecker S."/>
            <person name="Lage O.M."/>
            <person name="Pohl T."/>
            <person name="Merkel B.J."/>
            <person name="Hornburger P."/>
            <person name="Mueller R.-W."/>
            <person name="Bruemmer F."/>
            <person name="Labrenz M."/>
            <person name="Spormann A.M."/>
            <person name="Op den Camp H."/>
            <person name="Overmann J."/>
            <person name="Amann R."/>
            <person name="Jetten M.S.M."/>
            <person name="Mascher T."/>
            <person name="Medema M.H."/>
            <person name="Devos D.P."/>
            <person name="Kaster A.-K."/>
            <person name="Ovreas L."/>
            <person name="Rohde M."/>
            <person name="Galperin M.Y."/>
            <person name="Jogler C."/>
        </authorList>
    </citation>
    <scope>NUCLEOTIDE SEQUENCE [LARGE SCALE GENOMIC DNA]</scope>
    <source>
        <strain evidence="4 5">FF011L</strain>
    </source>
</reference>
<dbReference type="NCBIfam" id="TIGR02226">
    <property type="entry name" value="two_anch"/>
    <property type="match status" value="1"/>
</dbReference>
<evidence type="ECO:0000259" key="3">
    <source>
        <dbReference type="Pfam" id="PF07584"/>
    </source>
</evidence>
<dbReference type="OrthoDB" id="242438at2"/>
<feature type="transmembrane region" description="Helical" evidence="2">
    <location>
        <begin position="115"/>
        <end position="139"/>
    </location>
</feature>
<dbReference type="InterPro" id="IPR036465">
    <property type="entry name" value="vWFA_dom_sf"/>
</dbReference>
<dbReference type="InterPro" id="IPR011933">
    <property type="entry name" value="Double_TM_dom"/>
</dbReference>
<feature type="region of interest" description="Disordered" evidence="1">
    <location>
        <begin position="293"/>
        <end position="326"/>
    </location>
</feature>
<dbReference type="SUPFAM" id="SSF52317">
    <property type="entry name" value="Class I glutamine amidotransferase-like"/>
    <property type="match status" value="1"/>
</dbReference>
<dbReference type="EMBL" id="CP036262">
    <property type="protein sequence ID" value="QDS93027.1"/>
    <property type="molecule type" value="Genomic_DNA"/>
</dbReference>
<evidence type="ECO:0000256" key="1">
    <source>
        <dbReference type="SAM" id="MobiDB-lite"/>
    </source>
</evidence>
<name>A0A517ME18_9BACT</name>
<gene>
    <name evidence="4" type="ORF">FF011L_17820</name>
</gene>
<dbReference type="InterPro" id="IPR029062">
    <property type="entry name" value="Class_I_gatase-like"/>
</dbReference>
<dbReference type="AlphaFoldDB" id="A0A517ME18"/>
<keyword evidence="2" id="KW-1133">Transmembrane helix</keyword>
<dbReference type="Proteomes" id="UP000320672">
    <property type="component" value="Chromosome"/>
</dbReference>
<keyword evidence="5" id="KW-1185">Reference proteome</keyword>
<dbReference type="Gene3D" id="3.40.50.410">
    <property type="entry name" value="von Willebrand factor, type A domain"/>
    <property type="match status" value="1"/>
</dbReference>
<dbReference type="RefSeq" id="WP_145351182.1">
    <property type="nucleotide sequence ID" value="NZ_CP036262.1"/>
</dbReference>
<keyword evidence="2" id="KW-0472">Membrane</keyword>
<dbReference type="PANTHER" id="PTHR37464:SF1">
    <property type="entry name" value="BLL2463 PROTEIN"/>
    <property type="match status" value="1"/>
</dbReference>
<evidence type="ECO:0000313" key="5">
    <source>
        <dbReference type="Proteomes" id="UP000320672"/>
    </source>
</evidence>
<organism evidence="4 5">
    <name type="scientific">Roseimaritima multifibrata</name>
    <dbReference type="NCBI Taxonomy" id="1930274"/>
    <lineage>
        <taxon>Bacteria</taxon>
        <taxon>Pseudomonadati</taxon>
        <taxon>Planctomycetota</taxon>
        <taxon>Planctomycetia</taxon>
        <taxon>Pirellulales</taxon>
        <taxon>Pirellulaceae</taxon>
        <taxon>Roseimaritima</taxon>
    </lineage>
</organism>
<protein>
    <recommendedName>
        <fullName evidence="3">Aerotolerance regulator N-terminal domain-containing protein</fullName>
    </recommendedName>
</protein>
<dbReference type="KEGG" id="rml:FF011L_17820"/>
<accession>A0A517ME18</accession>